<keyword evidence="3" id="KW-1185">Reference proteome</keyword>
<evidence type="ECO:0000259" key="1">
    <source>
        <dbReference type="Pfam" id="PF08532"/>
    </source>
</evidence>
<dbReference type="Gene3D" id="3.40.50.880">
    <property type="match status" value="1"/>
</dbReference>
<reference evidence="2 3" key="1">
    <citation type="submission" date="2020-07" db="EMBL/GenBank/DDBJ databases">
        <title>Spirosoma foliorum sp. nov., isolated from the leaves on the Nejang mountain Korea, Republic of.</title>
        <authorList>
            <person name="Ho H."/>
            <person name="Lee Y.-J."/>
            <person name="Nurcahyanto D.-A."/>
            <person name="Kim S.-G."/>
        </authorList>
    </citation>
    <scope>NUCLEOTIDE SEQUENCE [LARGE SCALE GENOMIC DNA]</scope>
    <source>
        <strain evidence="2 3">PL0136</strain>
    </source>
</reference>
<feature type="domain" description="Beta-galactosidase trimerisation" evidence="1">
    <location>
        <begin position="387"/>
        <end position="488"/>
    </location>
</feature>
<dbReference type="InterPro" id="IPR029062">
    <property type="entry name" value="Class_I_gatase-like"/>
</dbReference>
<dbReference type="PROSITE" id="PS51318">
    <property type="entry name" value="TAT"/>
    <property type="match status" value="1"/>
</dbReference>
<dbReference type="InterPro" id="IPR028212">
    <property type="entry name" value="GHL6"/>
</dbReference>
<proteinExistence type="predicted"/>
<dbReference type="InterPro" id="IPR013738">
    <property type="entry name" value="Beta_galactosidase_Trimer"/>
</dbReference>
<dbReference type="GO" id="GO:0005975">
    <property type="term" value="P:carbohydrate metabolic process"/>
    <property type="evidence" value="ECO:0007669"/>
    <property type="project" value="InterPro"/>
</dbReference>
<dbReference type="InterPro" id="IPR017853">
    <property type="entry name" value="GH"/>
</dbReference>
<evidence type="ECO:0000313" key="3">
    <source>
        <dbReference type="Proteomes" id="UP000515369"/>
    </source>
</evidence>
<dbReference type="KEGG" id="sfol:H3H32_05410"/>
<dbReference type="Pfam" id="PF14871">
    <property type="entry name" value="GHL6"/>
    <property type="match status" value="1"/>
</dbReference>
<dbReference type="CDD" id="cd03143">
    <property type="entry name" value="A4_beta-galactosidase_middle_domain"/>
    <property type="match status" value="1"/>
</dbReference>
<evidence type="ECO:0000313" key="2">
    <source>
        <dbReference type="EMBL" id="QMW04383.1"/>
    </source>
</evidence>
<dbReference type="RefSeq" id="WP_182461637.1">
    <property type="nucleotide sequence ID" value="NZ_CP059732.1"/>
</dbReference>
<dbReference type="AlphaFoldDB" id="A0A7G5GZU1"/>
<gene>
    <name evidence="2" type="ORF">H3H32_05410</name>
</gene>
<dbReference type="Proteomes" id="UP000515369">
    <property type="component" value="Chromosome"/>
</dbReference>
<protein>
    <submittedName>
        <fullName evidence="2">Beta-galactosidase trimerization domain-containing protein</fullName>
    </submittedName>
</protein>
<dbReference type="InterPro" id="IPR006311">
    <property type="entry name" value="TAT_signal"/>
</dbReference>
<organism evidence="2 3">
    <name type="scientific">Spirosoma foliorum</name>
    <dbReference type="NCBI Taxonomy" id="2710596"/>
    <lineage>
        <taxon>Bacteria</taxon>
        <taxon>Pseudomonadati</taxon>
        <taxon>Bacteroidota</taxon>
        <taxon>Cytophagia</taxon>
        <taxon>Cytophagales</taxon>
        <taxon>Cytophagaceae</taxon>
        <taxon>Spirosoma</taxon>
    </lineage>
</organism>
<name>A0A7G5GZU1_9BACT</name>
<dbReference type="GO" id="GO:0004565">
    <property type="term" value="F:beta-galactosidase activity"/>
    <property type="evidence" value="ECO:0007669"/>
    <property type="project" value="InterPro"/>
</dbReference>
<dbReference type="Pfam" id="PF08532">
    <property type="entry name" value="Glyco_hydro_42M"/>
    <property type="match status" value="1"/>
</dbReference>
<sequence length="725" mass="81801">MERRDFIKTTGILGSAYALSGPSALANSSTNVLAPTDGFWLDGPMRWAQLAFVERDPGHYDPDFWLNYFKRIHADGALLSAGGIVAFYPTKIPLHHRSDFMGNSDTLGYLVEGCKKQGMKIMLRTDPHAARQDVYDAHPDWIAVTVDGKPRRHWANPELWVTCALGPYNFDFMTQVNQEIMEKFQPEGIFSNRWHGHDICYCEHCTSNFKKASGLELPKTADKLDPTYRKWADWRMKRLREVWAVWDAGIRKQKPTARFIPNGFPDKVMTGKEADLFFADQQARRGLTAPWANGKGAKELRSTLGMKPLIGIFSIGIEEEFRWKDSVQSDAEIRIWAAEGTANGMRPCFVKFGGDIYDKRWMEAVAKLYEGYYKNEKYLRNTASMSRVGVVYSEQTDRNYGGKPWQQKSSDHLDGMYHALVESRIPFDMVNDRLLTPDALKRFKLLILPNIAALSDAQCKQIQAFVDNGGSIVSTFETSLYDEEGKQRSDFGLASLFGVSYDQKVEGPMRNSYLQLRNDAKNSQTQLILKGLDDTPRIINSIYKVNVKPTTTFPSPITLIPTYPDLPMEDVYPRVAETDTRELYLRQIGKGRVAYIPGDLDRSFWQMLGTDHGQLLSNVVNWALDEEPIAAITGPGVIDVNVWRQANSMTVHLVNLTNPMMMKGPFRELIPVEAQVSIAVPSGAKVTGVKLLMSDQKPKYELKGGKVTVSVPKILDHEIVALDLA</sequence>
<dbReference type="EMBL" id="CP059732">
    <property type="protein sequence ID" value="QMW04383.1"/>
    <property type="molecule type" value="Genomic_DNA"/>
</dbReference>
<dbReference type="Gene3D" id="3.20.20.80">
    <property type="entry name" value="Glycosidases"/>
    <property type="match status" value="1"/>
</dbReference>
<dbReference type="SUPFAM" id="SSF52317">
    <property type="entry name" value="Class I glutamine amidotransferase-like"/>
    <property type="match status" value="1"/>
</dbReference>
<accession>A0A7G5GZU1</accession>
<dbReference type="SUPFAM" id="SSF51445">
    <property type="entry name" value="(Trans)glycosidases"/>
    <property type="match status" value="1"/>
</dbReference>